<evidence type="ECO:0000313" key="3">
    <source>
        <dbReference type="WBParaSite" id="jg8373.1"/>
    </source>
</evidence>
<evidence type="ECO:0000256" key="1">
    <source>
        <dbReference type="SAM" id="Phobius"/>
    </source>
</evidence>
<feature type="transmembrane region" description="Helical" evidence="1">
    <location>
        <begin position="50"/>
        <end position="78"/>
    </location>
</feature>
<keyword evidence="2" id="KW-1185">Reference proteome</keyword>
<keyword evidence="1" id="KW-0812">Transmembrane</keyword>
<dbReference type="Proteomes" id="UP000887574">
    <property type="component" value="Unplaced"/>
</dbReference>
<protein>
    <submittedName>
        <fullName evidence="3">Uncharacterized protein</fullName>
    </submittedName>
</protein>
<reference evidence="3" key="1">
    <citation type="submission" date="2022-11" db="UniProtKB">
        <authorList>
            <consortium name="WormBaseParasite"/>
        </authorList>
    </citation>
    <scope>IDENTIFICATION</scope>
</reference>
<name>A0A915EQE1_9BILA</name>
<accession>A0A915EQE1</accession>
<keyword evidence="1" id="KW-0472">Membrane</keyword>
<dbReference type="WBParaSite" id="jg8373.1">
    <property type="protein sequence ID" value="jg8373.1"/>
    <property type="gene ID" value="jg8373"/>
</dbReference>
<organism evidence="2 3">
    <name type="scientific">Ditylenchus dipsaci</name>
    <dbReference type="NCBI Taxonomy" id="166011"/>
    <lineage>
        <taxon>Eukaryota</taxon>
        <taxon>Metazoa</taxon>
        <taxon>Ecdysozoa</taxon>
        <taxon>Nematoda</taxon>
        <taxon>Chromadorea</taxon>
        <taxon>Rhabditida</taxon>
        <taxon>Tylenchina</taxon>
        <taxon>Tylenchomorpha</taxon>
        <taxon>Sphaerularioidea</taxon>
        <taxon>Anguinidae</taxon>
        <taxon>Anguininae</taxon>
        <taxon>Ditylenchus</taxon>
    </lineage>
</organism>
<dbReference type="AlphaFoldDB" id="A0A915EQE1"/>
<proteinExistence type="predicted"/>
<evidence type="ECO:0000313" key="2">
    <source>
        <dbReference type="Proteomes" id="UP000887574"/>
    </source>
</evidence>
<keyword evidence="1" id="KW-1133">Transmembrane helix</keyword>
<sequence>MLLVGSLFLIGSFILVAVRHTRNIARKGLHSSEDETVFRLLASAPDAPELATAVVLIVSLLSVALLITGICFIIVIAIAMDSNTRAQTVNPCELKRAENGHVNRFSSSKRRDMNFDYESEEEEEYGHANGLYSTPLLEWPNTIADQHNFMWSTAAMLMPNKMRLINGHGAGNTEGIYPTINAQRRKSFST</sequence>